<proteinExistence type="predicted"/>
<dbReference type="InterPro" id="IPR053206">
    <property type="entry name" value="Dimeric_xanthone_biosynth"/>
</dbReference>
<keyword evidence="3" id="KW-1185">Reference proteome</keyword>
<dbReference type="Proteomes" id="UP001597351">
    <property type="component" value="Unassembled WGS sequence"/>
</dbReference>
<dbReference type="CDD" id="cd12108">
    <property type="entry name" value="Hr-like"/>
    <property type="match status" value="1"/>
</dbReference>
<name>A0ABW4TFH2_9ACTN</name>
<evidence type="ECO:0000313" key="3">
    <source>
        <dbReference type="Proteomes" id="UP001597351"/>
    </source>
</evidence>
<sequence>MTGDGTRLVAWADEMRRAHSRLRDALSVVRTAAEAGEDVPAPERELLLFCHGFCAALGGHHEAEDGMLLPALRQQQPELAPVIERLTQDHEAISRLLHDLRDALDRRLPPDRLLGHLDGIGAIVESHFRYEERELLPVLAGVRLDLGPRAAFGDL</sequence>
<comment type="caution">
    <text evidence="2">The sequence shown here is derived from an EMBL/GenBank/DDBJ whole genome shotgun (WGS) entry which is preliminary data.</text>
</comment>
<organism evidence="2 3">
    <name type="scientific">Nocardioides aestuarii</name>
    <dbReference type="NCBI Taxonomy" id="252231"/>
    <lineage>
        <taxon>Bacteria</taxon>
        <taxon>Bacillati</taxon>
        <taxon>Actinomycetota</taxon>
        <taxon>Actinomycetes</taxon>
        <taxon>Propionibacteriales</taxon>
        <taxon>Nocardioidaceae</taxon>
        <taxon>Nocardioides</taxon>
    </lineage>
</organism>
<dbReference type="Pfam" id="PF01814">
    <property type="entry name" value="Hemerythrin"/>
    <property type="match status" value="1"/>
</dbReference>
<dbReference type="Gene3D" id="1.20.120.520">
    <property type="entry name" value="nmb1532 protein domain like"/>
    <property type="match status" value="1"/>
</dbReference>
<evidence type="ECO:0000313" key="2">
    <source>
        <dbReference type="EMBL" id="MFD1945362.1"/>
    </source>
</evidence>
<reference evidence="3" key="1">
    <citation type="journal article" date="2019" name="Int. J. Syst. Evol. Microbiol.">
        <title>The Global Catalogue of Microorganisms (GCM) 10K type strain sequencing project: providing services to taxonomists for standard genome sequencing and annotation.</title>
        <authorList>
            <consortium name="The Broad Institute Genomics Platform"/>
            <consortium name="The Broad Institute Genome Sequencing Center for Infectious Disease"/>
            <person name="Wu L."/>
            <person name="Ma J."/>
        </authorList>
    </citation>
    <scope>NUCLEOTIDE SEQUENCE [LARGE SCALE GENOMIC DNA]</scope>
    <source>
        <strain evidence="3">CGMCC 1.12477</strain>
    </source>
</reference>
<dbReference type="PANTHER" id="PTHR38048:SF2">
    <property type="entry name" value="HEMERYTHRIN-LIKE DOMAIN-CONTAINING PROTEIN"/>
    <property type="match status" value="1"/>
</dbReference>
<accession>A0ABW4TFH2</accession>
<gene>
    <name evidence="2" type="ORF">ACFSDE_01045</name>
</gene>
<dbReference type="PANTHER" id="PTHR38048">
    <property type="entry name" value="EXPRESSED PROTEIN"/>
    <property type="match status" value="1"/>
</dbReference>
<dbReference type="InterPro" id="IPR012312">
    <property type="entry name" value="Hemerythrin-like"/>
</dbReference>
<dbReference type="EMBL" id="JBHUGD010000001">
    <property type="protein sequence ID" value="MFD1945362.1"/>
    <property type="molecule type" value="Genomic_DNA"/>
</dbReference>
<feature type="domain" description="Hemerythrin-like" evidence="1">
    <location>
        <begin position="13"/>
        <end position="139"/>
    </location>
</feature>
<dbReference type="RefSeq" id="WP_343915747.1">
    <property type="nucleotide sequence ID" value="NZ_BAAAJT010000002.1"/>
</dbReference>
<evidence type="ECO:0000259" key="1">
    <source>
        <dbReference type="Pfam" id="PF01814"/>
    </source>
</evidence>
<protein>
    <submittedName>
        <fullName evidence="2">Hemerythrin domain-containing protein</fullName>
    </submittedName>
</protein>